<name>A0A7G2C5Z8_9TRYP</name>
<evidence type="ECO:0008006" key="4">
    <source>
        <dbReference type="Google" id="ProtNLM"/>
    </source>
</evidence>
<evidence type="ECO:0000313" key="2">
    <source>
        <dbReference type="EMBL" id="CAD2214574.1"/>
    </source>
</evidence>
<feature type="compositionally biased region" description="Acidic residues" evidence="1">
    <location>
        <begin position="66"/>
        <end position="86"/>
    </location>
</feature>
<dbReference type="InterPro" id="IPR012677">
    <property type="entry name" value="Nucleotide-bd_a/b_plait_sf"/>
</dbReference>
<gene>
    <name evidence="2" type="ORF">ADEAN_000202500</name>
</gene>
<sequence length="186" mass="21480">MSREEINQLYQRMNRHRTMPMTRRLRPPPNILLGTQAMPPPTYEESMRLKKEQGEAPEGRPRQEEKEEEEGPPQEGEYDQGADEELFDRMEPEQLVRVLLFGIDRTTTLAHLRTVLSGILAPFVEEERWRLRRPSGEDNQEEEKDAPSSAQSNLIVVEFVEEEEAQKALTALDGVEINGHRVEASM</sequence>
<dbReference type="VEuPathDB" id="TriTrypDB:ADEAN_000202500"/>
<dbReference type="GO" id="GO:0003676">
    <property type="term" value="F:nucleic acid binding"/>
    <property type="evidence" value="ECO:0007669"/>
    <property type="project" value="InterPro"/>
</dbReference>
<feature type="region of interest" description="Disordered" evidence="1">
    <location>
        <begin position="1"/>
        <end position="89"/>
    </location>
</feature>
<dbReference type="SUPFAM" id="SSF54928">
    <property type="entry name" value="RNA-binding domain, RBD"/>
    <property type="match status" value="1"/>
</dbReference>
<keyword evidence="3" id="KW-1185">Reference proteome</keyword>
<reference evidence="2 3" key="1">
    <citation type="submission" date="2020-08" db="EMBL/GenBank/DDBJ databases">
        <authorList>
            <person name="Newling K."/>
            <person name="Davey J."/>
            <person name="Forrester S."/>
        </authorList>
    </citation>
    <scope>NUCLEOTIDE SEQUENCE [LARGE SCALE GENOMIC DNA]</scope>
    <source>
        <strain evidence="3">Crithidia deanei Carvalho (ATCC PRA-265)</strain>
    </source>
</reference>
<organism evidence="2 3">
    <name type="scientific">Angomonas deanei</name>
    <dbReference type="NCBI Taxonomy" id="59799"/>
    <lineage>
        <taxon>Eukaryota</taxon>
        <taxon>Discoba</taxon>
        <taxon>Euglenozoa</taxon>
        <taxon>Kinetoplastea</taxon>
        <taxon>Metakinetoplastina</taxon>
        <taxon>Trypanosomatida</taxon>
        <taxon>Trypanosomatidae</taxon>
        <taxon>Strigomonadinae</taxon>
        <taxon>Angomonas</taxon>
    </lineage>
</organism>
<dbReference type="AlphaFoldDB" id="A0A7G2C5Z8"/>
<evidence type="ECO:0000313" key="3">
    <source>
        <dbReference type="Proteomes" id="UP000515908"/>
    </source>
</evidence>
<accession>A0A7G2C5Z8</accession>
<proteinExistence type="predicted"/>
<dbReference type="EMBL" id="LR877147">
    <property type="protein sequence ID" value="CAD2214574.1"/>
    <property type="molecule type" value="Genomic_DNA"/>
</dbReference>
<evidence type="ECO:0000256" key="1">
    <source>
        <dbReference type="SAM" id="MobiDB-lite"/>
    </source>
</evidence>
<dbReference type="Gene3D" id="3.30.70.330">
    <property type="match status" value="1"/>
</dbReference>
<dbReference type="InterPro" id="IPR035979">
    <property type="entry name" value="RBD_domain_sf"/>
</dbReference>
<feature type="compositionally biased region" description="Basic residues" evidence="1">
    <location>
        <begin position="13"/>
        <end position="26"/>
    </location>
</feature>
<dbReference type="Proteomes" id="UP000515908">
    <property type="component" value="Chromosome 03"/>
</dbReference>
<protein>
    <recommendedName>
        <fullName evidence="4">RRM domain-containing protein</fullName>
    </recommendedName>
</protein>
<feature type="compositionally biased region" description="Basic and acidic residues" evidence="1">
    <location>
        <begin position="45"/>
        <end position="65"/>
    </location>
</feature>